<dbReference type="RefSeq" id="WP_310030594.1">
    <property type="nucleotide sequence ID" value="NZ_JAVDRL010000004.1"/>
</dbReference>
<name>A0ABU1MXG0_9CAUL</name>
<evidence type="ECO:0000313" key="1">
    <source>
        <dbReference type="EMBL" id="MDR6530854.1"/>
    </source>
</evidence>
<keyword evidence="2" id="KW-1185">Reference proteome</keyword>
<organism evidence="1 2">
    <name type="scientific">Caulobacter rhizosphaerae</name>
    <dbReference type="NCBI Taxonomy" id="2010972"/>
    <lineage>
        <taxon>Bacteria</taxon>
        <taxon>Pseudomonadati</taxon>
        <taxon>Pseudomonadota</taxon>
        <taxon>Alphaproteobacteria</taxon>
        <taxon>Caulobacterales</taxon>
        <taxon>Caulobacteraceae</taxon>
        <taxon>Caulobacter</taxon>
    </lineage>
</organism>
<dbReference type="Proteomes" id="UP001262754">
    <property type="component" value="Unassembled WGS sequence"/>
</dbReference>
<sequence>MLIAVAPPPAQVAADSRSAVVCVRAAGPRPLFFTGRLVPKRPGSKPPGDFELPLKANVDQCNNLLRSKVADWALSVTTPGFKACALPPPEFGYRVTYSAKATARGLACAPIAKSPIGSWK</sequence>
<dbReference type="EMBL" id="JAVDRL010000004">
    <property type="protein sequence ID" value="MDR6530854.1"/>
    <property type="molecule type" value="Genomic_DNA"/>
</dbReference>
<protein>
    <submittedName>
        <fullName evidence="1">Uncharacterized protein</fullName>
    </submittedName>
</protein>
<evidence type="ECO:0000313" key="2">
    <source>
        <dbReference type="Proteomes" id="UP001262754"/>
    </source>
</evidence>
<reference evidence="1 2" key="1">
    <citation type="submission" date="2023-07" db="EMBL/GenBank/DDBJ databases">
        <title>Sorghum-associated microbial communities from plants grown in Nebraska, USA.</title>
        <authorList>
            <person name="Schachtman D."/>
        </authorList>
    </citation>
    <scope>NUCLEOTIDE SEQUENCE [LARGE SCALE GENOMIC DNA]</scope>
    <source>
        <strain evidence="1 2">DS2154</strain>
    </source>
</reference>
<comment type="caution">
    <text evidence="1">The sequence shown here is derived from an EMBL/GenBank/DDBJ whole genome shotgun (WGS) entry which is preliminary data.</text>
</comment>
<gene>
    <name evidence="1" type="ORF">J2800_001593</name>
</gene>
<accession>A0ABU1MXG0</accession>
<proteinExistence type="predicted"/>